<dbReference type="PATRIC" id="fig|579138.3.peg.1547"/>
<dbReference type="HOGENOM" id="CLU_1433999_0_0_5"/>
<keyword evidence="1" id="KW-0732">Signal</keyword>
<dbReference type="EMBL" id="CP002865">
    <property type="protein sequence ID" value="AEI38350.1"/>
    <property type="molecule type" value="Genomic_DNA"/>
</dbReference>
<organism evidence="2 3">
    <name type="scientific">Zymomonas mobilis subsp. pomaceae (strain ATCC 29192 / DSM 22645 / JCM 10191 / CCUG 17912 / NBRC 13757 / NCIMB 11200 / NRRL B-4491 / Barker I)</name>
    <dbReference type="NCBI Taxonomy" id="579138"/>
    <lineage>
        <taxon>Bacteria</taxon>
        <taxon>Pseudomonadati</taxon>
        <taxon>Pseudomonadota</taxon>
        <taxon>Alphaproteobacteria</taxon>
        <taxon>Sphingomonadales</taxon>
        <taxon>Zymomonadaceae</taxon>
        <taxon>Zymomonas</taxon>
    </lineage>
</organism>
<dbReference type="eggNOG" id="COG1225">
    <property type="taxonomic scope" value="Bacteria"/>
</dbReference>
<protein>
    <submittedName>
        <fullName evidence="2">Putative peroxiredoxin, bacterioferritin comigratory protein</fullName>
    </submittedName>
</protein>
<dbReference type="KEGG" id="zmp:Zymop_1460"/>
<evidence type="ECO:0000313" key="3">
    <source>
        <dbReference type="Proteomes" id="UP000000491"/>
    </source>
</evidence>
<evidence type="ECO:0000256" key="1">
    <source>
        <dbReference type="SAM" id="SignalP"/>
    </source>
</evidence>
<evidence type="ECO:0000313" key="2">
    <source>
        <dbReference type="EMBL" id="AEI38350.1"/>
    </source>
</evidence>
<dbReference type="Gene3D" id="3.40.30.10">
    <property type="entry name" value="Glutaredoxin"/>
    <property type="match status" value="1"/>
</dbReference>
<accession>F8EVL3</accession>
<gene>
    <name evidence="2" type="ordered locus">Zymop_1460</name>
</gene>
<dbReference type="RefSeq" id="WP_013934738.1">
    <property type="nucleotide sequence ID" value="NC_015709.1"/>
</dbReference>
<reference evidence="2 3" key="1">
    <citation type="journal article" date="2011" name="J. Bacteriol.">
        <title>Genome sequence of the ethanol-producing Zymomonas mobilis subsp. pomaceae lectotype strain ATCC 29192.</title>
        <authorList>
            <person name="Kouvelis V.N."/>
            <person name="Davenport K.W."/>
            <person name="Brettin T.S."/>
            <person name="Bruce D."/>
            <person name="Detter C."/>
            <person name="Han C.S."/>
            <person name="Nolan M."/>
            <person name="Tapia R."/>
            <person name="Damoulaki A."/>
            <person name="Kyrpides N.C."/>
            <person name="Typas M.A."/>
            <person name="Pappas K.M."/>
        </authorList>
    </citation>
    <scope>NUCLEOTIDE SEQUENCE [LARGE SCALE GENOMIC DNA]</scope>
    <source>
        <strain evidence="3">ATCC 29192 / DSM 22645 / JCM 10191 / CCUG 17912 / NBRC 13757 / NCIMB 11200 / NRRL B-4491 / Barker I</strain>
    </source>
</reference>
<dbReference type="STRING" id="579138.Zymop_1460"/>
<dbReference type="SUPFAM" id="SSF52833">
    <property type="entry name" value="Thioredoxin-like"/>
    <property type="match status" value="1"/>
</dbReference>
<dbReference type="InterPro" id="IPR036249">
    <property type="entry name" value="Thioredoxin-like_sf"/>
</dbReference>
<dbReference type="Proteomes" id="UP000000491">
    <property type="component" value="Chromosome"/>
</dbReference>
<feature type="chain" id="PRO_5003376500" evidence="1">
    <location>
        <begin position="35"/>
        <end position="189"/>
    </location>
</feature>
<proteinExistence type="predicted"/>
<dbReference type="AlphaFoldDB" id="F8EVL3"/>
<name>F8EVL3_ZYMMT</name>
<feature type="signal peptide" evidence="1">
    <location>
        <begin position="1"/>
        <end position="34"/>
    </location>
</feature>
<sequence length="189" mass="20835">MALSKKFILKSKIIAALLTLGLANIALRPSSAKATLSSGFHAPPFKVSGITMGQPFHFDLDQMLKNGPVVLYFSSESPDFACSREAEPLIKSASELRLYGAFLIAFSVIKNSMPFTTGCRSRLPVAIADTSVTRLYALNNPLSPQNNTTYVIAPDRRILLTYVSSDTDSHMIKALEVIKNWQKNQKIKR</sequence>